<feature type="compositionally biased region" description="Low complexity" evidence="1">
    <location>
        <begin position="497"/>
        <end position="512"/>
    </location>
</feature>
<feature type="compositionally biased region" description="Basic and acidic residues" evidence="1">
    <location>
        <begin position="859"/>
        <end position="892"/>
    </location>
</feature>
<feature type="compositionally biased region" description="Low complexity" evidence="1">
    <location>
        <begin position="428"/>
        <end position="447"/>
    </location>
</feature>
<feature type="compositionally biased region" description="Polar residues" evidence="1">
    <location>
        <begin position="1330"/>
        <end position="1339"/>
    </location>
</feature>
<feature type="compositionally biased region" description="Basic and acidic residues" evidence="1">
    <location>
        <begin position="950"/>
        <end position="977"/>
    </location>
</feature>
<feature type="compositionally biased region" description="Basic and acidic residues" evidence="1">
    <location>
        <begin position="169"/>
        <end position="179"/>
    </location>
</feature>
<feature type="region of interest" description="Disordered" evidence="1">
    <location>
        <begin position="1285"/>
        <end position="1398"/>
    </location>
</feature>
<feature type="region of interest" description="Disordered" evidence="1">
    <location>
        <begin position="123"/>
        <end position="294"/>
    </location>
</feature>
<name>A0ABM1VPT6_APLCA</name>
<accession>A0ABM1VPT6</accession>
<feature type="compositionally biased region" description="Basic residues" evidence="1">
    <location>
        <begin position="927"/>
        <end position="942"/>
    </location>
</feature>
<feature type="compositionally biased region" description="Polar residues" evidence="1">
    <location>
        <begin position="448"/>
        <end position="477"/>
    </location>
</feature>
<keyword evidence="2" id="KW-1185">Reference proteome</keyword>
<feature type="compositionally biased region" description="Basic and acidic residues" evidence="1">
    <location>
        <begin position="1034"/>
        <end position="1087"/>
    </location>
</feature>
<feature type="compositionally biased region" description="Polar residues" evidence="1">
    <location>
        <begin position="237"/>
        <end position="261"/>
    </location>
</feature>
<feature type="region of interest" description="Disordered" evidence="1">
    <location>
        <begin position="809"/>
        <end position="1137"/>
    </location>
</feature>
<feature type="compositionally biased region" description="Low complexity" evidence="1">
    <location>
        <begin position="901"/>
        <end position="910"/>
    </location>
</feature>
<feature type="compositionally biased region" description="Low complexity" evidence="1">
    <location>
        <begin position="828"/>
        <end position="842"/>
    </location>
</feature>
<feature type="compositionally biased region" description="Polar residues" evidence="1">
    <location>
        <begin position="1356"/>
        <end position="1365"/>
    </location>
</feature>
<feature type="region of interest" description="Disordered" evidence="1">
    <location>
        <begin position="572"/>
        <end position="600"/>
    </location>
</feature>
<feature type="compositionally biased region" description="Basic and acidic residues" evidence="1">
    <location>
        <begin position="1110"/>
        <end position="1132"/>
    </location>
</feature>
<reference evidence="3" key="1">
    <citation type="submission" date="2025-08" db="UniProtKB">
        <authorList>
            <consortium name="RefSeq"/>
        </authorList>
    </citation>
    <scope>IDENTIFICATION</scope>
</reference>
<sequence>MSGKRNDGSRSIESREARVVAPRQENDVDTASPHYGKRPEAPPPEDIDSPALDFEPERVPRPEKNQKYPPIITIDGRVDTDIDHLMDDLEEDKAVVSSQHRYPKPHVFSVIEGSIDDDVDSLANHDGTMEHTLVDAPKTFNSRDLKDVAAKATGTTPPSRASRPGIPSDRSHNKQHIDVSEDEDDFSRADDTPITPASSALACVEQTYHTDGTRSQSDRSGADEFGSASKESVKLNVKTSSTISKRNSESDSISSSGTNHGSKPLDFHHEFPPPPLEYLSNKSTPDGAREGNPLHLDPAIVGRCNACPLSGQRVGYYSTSQGDSPFNDKAMLSELAETVMTERSPKSKRKAMSVGEPEFAEMIGVVQKKTTRSLSNNDGVFHDFGDYSPYSEGKLGVRSLWGDQYGGRKPRVGDSEYRSEFMLRELMSSSQTQSQTQSQSQSQTQSQPQNQNEYESKNKSGNTEIRTQSEASLYSSSDQKRSDVEEKTEDKKSADVSNGSNAAALGASSSQNSDHKDGMLSLKKQAMALDDMPKQPLTAMPDGENVKNMDDPPDALKKAEDWLERVKRMISDDGFGLQPGESDDGNGKQSIHAQADSSVYNEDTLSGKRMYTSLASDSNSPKVCSLRFDSCPTIIHTERPPGCTCRSGTKELCYACRKKGRGRKCTSVRDSPREIRKKDWMLSAPTEIKYQVDGPQGPENASTTSPTSSIAFICDDEDNAFQDISLWKQSTTEKVSKVTTGNLDDTACMSDDCSKPLEQHLAEVSKHPRSSTIRGSLKAAIKVAEQSMSAAAKVAQALSLVIEATRVSRSLSRSPSLAERAGEKSRSLSRSRCSQTSLSSRLGSVRKPSRQTASAYETLPEKSNEDQISEPHRDCQSYVTPREKLKPPDRAPKHGSRHRSASLNSRSSRSPSEHMRRERHVALTSGVHRRHHKSEHRGRNHGHSAYYSENQREARKGEPGESFKHKKSYSKDLGDVSRHRHHHYRDALADREMDEKRGHRTSGSRYVHNSKYHKERSESREHRSAHGTKRSKSREHLSAYDKERNRSHERRSAYDKGRNGPREHISARCKERSKSRDLRKDRKETSHRYRSGSRGSQEAKKHKQPSSDFKGGRNETKPRSRHRGPTEREKIMEWSQGDWSLPAVEPALSPKQEYFSQVVKGMKDCSVPTEKEAHVSSSDKYIRSKLVGSGVDPDARDSEYDSIEFNANARVSDLIRKYSCSPMDGEEEEGRRNLQDGVVEKSSKNLRNNELWRERHSWRNCGFESSELDEWSLRSCHSGASRRSEDLQGWAGHQEDKDSQPNSTTDNGPPVLKRSAYEQESCEDVRELDSASTSCPTESRNVKFSLRAESPDSRDNSVTSTATLGSYSAASAQSRSSGKNSVNLNNGNSNSNSNSMSKNGNSVNNIYFNFSKLKSCLKVPLLESGGKYCKRNHQSTGEEIVLIIHVVRVTGFKLKKRSPL</sequence>
<feature type="compositionally biased region" description="Basic and acidic residues" evidence="1">
    <location>
        <begin position="544"/>
        <end position="555"/>
    </location>
</feature>
<dbReference type="RefSeq" id="XP_035824428.1">
    <property type="nucleotide sequence ID" value="XM_035968535.1"/>
</dbReference>
<feature type="compositionally biased region" description="Polar residues" evidence="1">
    <location>
        <begin position="587"/>
        <end position="600"/>
    </location>
</feature>
<feature type="region of interest" description="Disordered" evidence="1">
    <location>
        <begin position="1"/>
        <end position="70"/>
    </location>
</feature>
<dbReference type="Proteomes" id="UP000694888">
    <property type="component" value="Unplaced"/>
</dbReference>
<feature type="compositionally biased region" description="Basic and acidic residues" evidence="1">
    <location>
        <begin position="1"/>
        <end position="18"/>
    </location>
</feature>
<evidence type="ECO:0000313" key="2">
    <source>
        <dbReference type="Proteomes" id="UP000694888"/>
    </source>
</evidence>
<feature type="compositionally biased region" description="Basic and acidic residues" evidence="1">
    <location>
        <begin position="478"/>
        <end position="494"/>
    </location>
</feature>
<feature type="compositionally biased region" description="Basic and acidic residues" evidence="1">
    <location>
        <begin position="1015"/>
        <end position="1024"/>
    </location>
</feature>
<feature type="compositionally biased region" description="Low complexity" evidence="1">
    <location>
        <begin position="1366"/>
        <end position="1398"/>
    </location>
</feature>
<evidence type="ECO:0000256" key="1">
    <source>
        <dbReference type="SAM" id="MobiDB-lite"/>
    </source>
</evidence>
<feature type="region of interest" description="Disordered" evidence="1">
    <location>
        <begin position="400"/>
        <end position="555"/>
    </location>
</feature>
<feature type="compositionally biased region" description="Basic and acidic residues" evidence="1">
    <location>
        <begin position="985"/>
        <end position="997"/>
    </location>
</feature>
<proteinExistence type="predicted"/>
<dbReference type="GeneID" id="101858996"/>
<feature type="compositionally biased region" description="Basic residues" evidence="1">
    <location>
        <begin position="998"/>
        <end position="1014"/>
    </location>
</feature>
<gene>
    <name evidence="3" type="primary">LOC101858996</name>
</gene>
<organism evidence="2 3">
    <name type="scientific">Aplysia californica</name>
    <name type="common">California sea hare</name>
    <dbReference type="NCBI Taxonomy" id="6500"/>
    <lineage>
        <taxon>Eukaryota</taxon>
        <taxon>Metazoa</taxon>
        <taxon>Spiralia</taxon>
        <taxon>Lophotrochozoa</taxon>
        <taxon>Mollusca</taxon>
        <taxon>Gastropoda</taxon>
        <taxon>Heterobranchia</taxon>
        <taxon>Euthyneura</taxon>
        <taxon>Tectipleura</taxon>
        <taxon>Aplysiida</taxon>
        <taxon>Aplysioidea</taxon>
        <taxon>Aplysiidae</taxon>
        <taxon>Aplysia</taxon>
    </lineage>
</organism>
<evidence type="ECO:0000313" key="3">
    <source>
        <dbReference type="RefSeq" id="XP_035824428.1"/>
    </source>
</evidence>
<protein>
    <submittedName>
        <fullName evidence="3">Uncharacterized protein LOC101858996</fullName>
    </submittedName>
</protein>
<feature type="compositionally biased region" description="Basic and acidic residues" evidence="1">
    <location>
        <begin position="55"/>
        <end position="66"/>
    </location>
</feature>
<feature type="compositionally biased region" description="Basic and acidic residues" evidence="1">
    <location>
        <begin position="411"/>
        <end position="423"/>
    </location>
</feature>